<keyword evidence="3" id="KW-1003">Cell membrane</keyword>
<keyword evidence="5 7" id="KW-1133">Transmembrane helix</keyword>
<dbReference type="Proteomes" id="UP000297031">
    <property type="component" value="Chromosome"/>
</dbReference>
<sequence>MSTLINLFTTIYDSINSIEVNVVSSIFKLCLSLMLGCCVGFERKRKGQIAGVRTFALISMGATLAMLLSIYVPQEYMGLKNGDPGRIAAQVVTGIGFLGAGAIIQMKGSVRGLTTAAGIWMIAAIGMAVGVGMYTIAIIATGLILVVLVVVERWEHRISAGVESRIIRIKLSVIAEDIDGYREVLNRHHVHLSNVYVEYDYMEPVTRLNLVVLMKESTNYMMLFKDLRQVKPTIAISLANQVSI</sequence>
<reference evidence="9 10" key="1">
    <citation type="submission" date="2019-02" db="EMBL/GenBank/DDBJ databases">
        <title>Isolation and identification of novel species under the genus Muribaculum.</title>
        <authorList>
            <person name="Miyake S."/>
            <person name="Ding Y."/>
            <person name="Low A."/>
            <person name="Soh M."/>
            <person name="Seedorf H."/>
        </authorList>
    </citation>
    <scope>NUCLEOTIDE SEQUENCE [LARGE SCALE GENOMIC DNA]</scope>
    <source>
        <strain evidence="9 10">TLL-A4</strain>
    </source>
</reference>
<comment type="similarity">
    <text evidence="2">Belongs to the MgtC/SapB family.</text>
</comment>
<feature type="domain" description="MgtC/SapB/SrpB/YhiD N-terminal" evidence="8">
    <location>
        <begin position="29"/>
        <end position="155"/>
    </location>
</feature>
<comment type="subcellular location">
    <subcellularLocation>
        <location evidence="1">Cell membrane</location>
        <topology evidence="1">Multi-pass membrane protein</topology>
    </subcellularLocation>
</comment>
<evidence type="ECO:0000256" key="2">
    <source>
        <dbReference type="ARBA" id="ARBA00009298"/>
    </source>
</evidence>
<evidence type="ECO:0000313" key="10">
    <source>
        <dbReference type="Proteomes" id="UP000297031"/>
    </source>
</evidence>
<dbReference type="Pfam" id="PF02308">
    <property type="entry name" value="MgtC"/>
    <property type="match status" value="1"/>
</dbReference>
<proteinExistence type="inferred from homology"/>
<dbReference type="EMBL" id="CP039393">
    <property type="protein sequence ID" value="QCD36293.1"/>
    <property type="molecule type" value="Genomic_DNA"/>
</dbReference>
<protein>
    <submittedName>
        <fullName evidence="9">MgtC/SapB family protein</fullName>
    </submittedName>
</protein>
<dbReference type="InterPro" id="IPR049177">
    <property type="entry name" value="MgtC_SapB_SrpB_YhiD_N"/>
</dbReference>
<organism evidence="9 10">
    <name type="scientific">Muribaculum gordoncarteri</name>
    <dbReference type="NCBI Taxonomy" id="2530390"/>
    <lineage>
        <taxon>Bacteria</taxon>
        <taxon>Pseudomonadati</taxon>
        <taxon>Bacteroidota</taxon>
        <taxon>Bacteroidia</taxon>
        <taxon>Bacteroidales</taxon>
        <taxon>Muribaculaceae</taxon>
        <taxon>Muribaculum</taxon>
    </lineage>
</organism>
<dbReference type="RefSeq" id="WP_136410759.1">
    <property type="nucleotide sequence ID" value="NZ_CP039393.1"/>
</dbReference>
<evidence type="ECO:0000313" key="9">
    <source>
        <dbReference type="EMBL" id="QCD36293.1"/>
    </source>
</evidence>
<dbReference type="PRINTS" id="PR01837">
    <property type="entry name" value="MGTCSAPBPROT"/>
</dbReference>
<feature type="transmembrane region" description="Helical" evidence="7">
    <location>
        <begin position="54"/>
        <end position="72"/>
    </location>
</feature>
<feature type="transmembrane region" description="Helical" evidence="7">
    <location>
        <begin position="87"/>
        <end position="106"/>
    </location>
</feature>
<keyword evidence="6 7" id="KW-0472">Membrane</keyword>
<evidence type="ECO:0000256" key="6">
    <source>
        <dbReference type="ARBA" id="ARBA00023136"/>
    </source>
</evidence>
<evidence type="ECO:0000256" key="1">
    <source>
        <dbReference type="ARBA" id="ARBA00004651"/>
    </source>
</evidence>
<evidence type="ECO:0000256" key="4">
    <source>
        <dbReference type="ARBA" id="ARBA00022692"/>
    </source>
</evidence>
<name>A0A4P7VL10_9BACT</name>
<accession>A0A4P7VL10</accession>
<dbReference type="KEGG" id="mgod:E7746_10585"/>
<dbReference type="AlphaFoldDB" id="A0A4P7VL10"/>
<dbReference type="PANTHER" id="PTHR33778:SF1">
    <property type="entry name" value="MAGNESIUM TRANSPORTER YHID-RELATED"/>
    <property type="match status" value="1"/>
</dbReference>
<dbReference type="GO" id="GO:0005886">
    <property type="term" value="C:plasma membrane"/>
    <property type="evidence" value="ECO:0007669"/>
    <property type="project" value="UniProtKB-SubCell"/>
</dbReference>
<evidence type="ECO:0000256" key="7">
    <source>
        <dbReference type="SAM" id="Phobius"/>
    </source>
</evidence>
<evidence type="ECO:0000259" key="8">
    <source>
        <dbReference type="Pfam" id="PF02308"/>
    </source>
</evidence>
<keyword evidence="4 7" id="KW-0812">Transmembrane</keyword>
<gene>
    <name evidence="9" type="ORF">E7746_10585</name>
</gene>
<evidence type="ECO:0000256" key="5">
    <source>
        <dbReference type="ARBA" id="ARBA00022989"/>
    </source>
</evidence>
<feature type="transmembrane region" description="Helical" evidence="7">
    <location>
        <begin position="20"/>
        <end position="42"/>
    </location>
</feature>
<evidence type="ECO:0000256" key="3">
    <source>
        <dbReference type="ARBA" id="ARBA00022475"/>
    </source>
</evidence>
<feature type="transmembrane region" description="Helical" evidence="7">
    <location>
        <begin position="118"/>
        <end position="151"/>
    </location>
</feature>
<dbReference type="PANTHER" id="PTHR33778">
    <property type="entry name" value="PROTEIN MGTC"/>
    <property type="match status" value="1"/>
</dbReference>
<dbReference type="OrthoDB" id="9811198at2"/>
<keyword evidence="10" id="KW-1185">Reference proteome</keyword>
<dbReference type="InterPro" id="IPR003416">
    <property type="entry name" value="MgtC/SapB/SrpB/YhiD_fam"/>
</dbReference>